<keyword evidence="2" id="KW-1185">Reference proteome</keyword>
<evidence type="ECO:0000313" key="2">
    <source>
        <dbReference type="Proteomes" id="UP000297245"/>
    </source>
</evidence>
<dbReference type="AlphaFoldDB" id="A0A4S8LNX2"/>
<proteinExistence type="predicted"/>
<reference evidence="1 2" key="1">
    <citation type="journal article" date="2019" name="Nat. Ecol. Evol.">
        <title>Megaphylogeny resolves global patterns of mushroom evolution.</title>
        <authorList>
            <person name="Varga T."/>
            <person name="Krizsan K."/>
            <person name="Foldi C."/>
            <person name="Dima B."/>
            <person name="Sanchez-Garcia M."/>
            <person name="Sanchez-Ramirez S."/>
            <person name="Szollosi G.J."/>
            <person name="Szarkandi J.G."/>
            <person name="Papp V."/>
            <person name="Albert L."/>
            <person name="Andreopoulos W."/>
            <person name="Angelini C."/>
            <person name="Antonin V."/>
            <person name="Barry K.W."/>
            <person name="Bougher N.L."/>
            <person name="Buchanan P."/>
            <person name="Buyck B."/>
            <person name="Bense V."/>
            <person name="Catcheside P."/>
            <person name="Chovatia M."/>
            <person name="Cooper J."/>
            <person name="Damon W."/>
            <person name="Desjardin D."/>
            <person name="Finy P."/>
            <person name="Geml J."/>
            <person name="Haridas S."/>
            <person name="Hughes K."/>
            <person name="Justo A."/>
            <person name="Karasinski D."/>
            <person name="Kautmanova I."/>
            <person name="Kiss B."/>
            <person name="Kocsube S."/>
            <person name="Kotiranta H."/>
            <person name="LaButti K.M."/>
            <person name="Lechner B.E."/>
            <person name="Liimatainen K."/>
            <person name="Lipzen A."/>
            <person name="Lukacs Z."/>
            <person name="Mihaltcheva S."/>
            <person name="Morgado L.N."/>
            <person name="Niskanen T."/>
            <person name="Noordeloos M.E."/>
            <person name="Ohm R.A."/>
            <person name="Ortiz-Santana B."/>
            <person name="Ovrebo C."/>
            <person name="Racz N."/>
            <person name="Riley R."/>
            <person name="Savchenko A."/>
            <person name="Shiryaev A."/>
            <person name="Soop K."/>
            <person name="Spirin V."/>
            <person name="Szebenyi C."/>
            <person name="Tomsovsky M."/>
            <person name="Tulloss R.E."/>
            <person name="Uehling J."/>
            <person name="Grigoriev I.V."/>
            <person name="Vagvolgyi C."/>
            <person name="Papp T."/>
            <person name="Martin F.M."/>
            <person name="Miettinen O."/>
            <person name="Hibbett D.S."/>
            <person name="Nagy L.G."/>
        </authorList>
    </citation>
    <scope>NUCLEOTIDE SEQUENCE [LARGE SCALE GENOMIC DNA]</scope>
    <source>
        <strain evidence="1 2">CBS 962.96</strain>
    </source>
</reference>
<accession>A0A4S8LNX2</accession>
<organism evidence="1 2">
    <name type="scientific">Dendrothele bispora (strain CBS 962.96)</name>
    <dbReference type="NCBI Taxonomy" id="1314807"/>
    <lineage>
        <taxon>Eukaryota</taxon>
        <taxon>Fungi</taxon>
        <taxon>Dikarya</taxon>
        <taxon>Basidiomycota</taxon>
        <taxon>Agaricomycotina</taxon>
        <taxon>Agaricomycetes</taxon>
        <taxon>Agaricomycetidae</taxon>
        <taxon>Agaricales</taxon>
        <taxon>Agaricales incertae sedis</taxon>
        <taxon>Dendrothele</taxon>
    </lineage>
</organism>
<evidence type="ECO:0000313" key="1">
    <source>
        <dbReference type="EMBL" id="THU91066.1"/>
    </source>
</evidence>
<name>A0A4S8LNX2_DENBC</name>
<dbReference type="EMBL" id="ML179317">
    <property type="protein sequence ID" value="THU91066.1"/>
    <property type="molecule type" value="Genomic_DNA"/>
</dbReference>
<sequence>MSWNQYRHTRIEVRSDSDLQFCVSHDNVLPFCRLSIHLLQSQDRQDGSSPSNDGDQIDHNPQYRRSLLSWAIAVFSYTSATDVGDVLEILGDDEPGEEPDGTDIMNIPLRPIEVSDWELARSVVDPENIDELYEWIEDWC</sequence>
<protein>
    <submittedName>
        <fullName evidence="1">Uncharacterized protein</fullName>
    </submittedName>
</protein>
<gene>
    <name evidence="1" type="ORF">K435DRAFT_863779</name>
</gene>
<dbReference type="Proteomes" id="UP000297245">
    <property type="component" value="Unassembled WGS sequence"/>
</dbReference>